<name>A0A8E7EH75_9EURY</name>
<reference evidence="1 2" key="1">
    <citation type="submission" date="2021-05" db="EMBL/GenBank/DDBJ databases">
        <title>A novel Methanospirillum isolate from a pyrite-forming mixed culture.</title>
        <authorList>
            <person name="Bunk B."/>
            <person name="Sproer C."/>
            <person name="Spring S."/>
            <person name="Pester M."/>
        </authorList>
    </citation>
    <scope>NUCLEOTIDE SEQUENCE [LARGE SCALE GENOMIC DNA]</scope>
    <source>
        <strain evidence="1 2">J.3.6.1-F.2.7.3</strain>
    </source>
</reference>
<dbReference type="KEGG" id="mrtj:KHC33_00250"/>
<organism evidence="1 2">
    <name type="scientific">Methanospirillum purgamenti</name>
    <dbReference type="NCBI Taxonomy" id="2834276"/>
    <lineage>
        <taxon>Archaea</taxon>
        <taxon>Methanobacteriati</taxon>
        <taxon>Methanobacteriota</taxon>
        <taxon>Stenosarchaea group</taxon>
        <taxon>Methanomicrobia</taxon>
        <taxon>Methanomicrobiales</taxon>
        <taxon>Methanospirillaceae</taxon>
        <taxon>Methanospirillum</taxon>
    </lineage>
</organism>
<gene>
    <name evidence="1" type="ORF">KHC33_00250</name>
</gene>
<proteinExistence type="predicted"/>
<dbReference type="Proteomes" id="UP000680656">
    <property type="component" value="Chromosome"/>
</dbReference>
<keyword evidence="2" id="KW-1185">Reference proteome</keyword>
<dbReference type="RefSeq" id="WP_214419810.1">
    <property type="nucleotide sequence ID" value="NZ_CP075546.1"/>
</dbReference>
<evidence type="ECO:0000313" key="2">
    <source>
        <dbReference type="Proteomes" id="UP000680656"/>
    </source>
</evidence>
<dbReference type="GeneID" id="65095568"/>
<protein>
    <submittedName>
        <fullName evidence="1">Uncharacterized protein</fullName>
    </submittedName>
</protein>
<dbReference type="AlphaFoldDB" id="A0A8E7EH75"/>
<evidence type="ECO:0000313" key="1">
    <source>
        <dbReference type="EMBL" id="QVV89008.1"/>
    </source>
</evidence>
<accession>A0A8E7EH75</accession>
<sequence length="74" mass="8066">MYLIADLGLFDVKIADGPKTKLEALRDSIKALITSPLKIVNEREVRGIRPEWAGVPDGFTVVVGEGTEIPGIIY</sequence>
<dbReference type="EMBL" id="CP075546">
    <property type="protein sequence ID" value="QVV89008.1"/>
    <property type="molecule type" value="Genomic_DNA"/>
</dbReference>